<gene>
    <name evidence="3" type="ORF">H8923_12295</name>
</gene>
<evidence type="ECO:0000259" key="2">
    <source>
        <dbReference type="PROSITE" id="PS50943"/>
    </source>
</evidence>
<dbReference type="Gene3D" id="1.10.260.40">
    <property type="entry name" value="lambda repressor-like DNA-binding domains"/>
    <property type="match status" value="1"/>
</dbReference>
<proteinExistence type="predicted"/>
<dbReference type="SUPFAM" id="SSF47413">
    <property type="entry name" value="lambda repressor-like DNA-binding domains"/>
    <property type="match status" value="1"/>
</dbReference>
<feature type="domain" description="HTH cro/C1-type" evidence="2">
    <location>
        <begin position="9"/>
        <end position="63"/>
    </location>
</feature>
<reference evidence="3 4" key="1">
    <citation type="submission" date="2020-08" db="EMBL/GenBank/DDBJ databases">
        <authorList>
            <person name="Liu C."/>
            <person name="Sun Q."/>
        </authorList>
    </citation>
    <scope>NUCLEOTIDE SEQUENCE [LARGE SCALE GENOMIC DNA]</scope>
    <source>
        <strain evidence="3 4">NSJ-18</strain>
    </source>
</reference>
<dbReference type="PANTHER" id="PTHR46558:SF11">
    <property type="entry name" value="HTH-TYPE TRANSCRIPTIONAL REGULATOR XRE"/>
    <property type="match status" value="1"/>
</dbReference>
<dbReference type="PROSITE" id="PS50943">
    <property type="entry name" value="HTH_CROC1"/>
    <property type="match status" value="1"/>
</dbReference>
<keyword evidence="4" id="KW-1185">Reference proteome</keyword>
<dbReference type="InterPro" id="IPR010982">
    <property type="entry name" value="Lambda_DNA-bd_dom_sf"/>
</dbReference>
<dbReference type="SMART" id="SM00530">
    <property type="entry name" value="HTH_XRE"/>
    <property type="match status" value="1"/>
</dbReference>
<protein>
    <submittedName>
        <fullName evidence="3">Helix-turn-helix transcriptional regulator</fullName>
    </submittedName>
</protein>
<evidence type="ECO:0000256" key="1">
    <source>
        <dbReference type="ARBA" id="ARBA00023125"/>
    </source>
</evidence>
<comment type="caution">
    <text evidence="3">The sequence shown here is derived from an EMBL/GenBank/DDBJ whole genome shotgun (WGS) entry which is preliminary data.</text>
</comment>
<dbReference type="Gene3D" id="1.25.40.10">
    <property type="entry name" value="Tetratricopeptide repeat domain"/>
    <property type="match status" value="1"/>
</dbReference>
<dbReference type="RefSeq" id="WP_153971845.1">
    <property type="nucleotide sequence ID" value="NZ_JACRWE010000005.1"/>
</dbReference>
<dbReference type="Proteomes" id="UP000609849">
    <property type="component" value="Unassembled WGS sequence"/>
</dbReference>
<dbReference type="PANTHER" id="PTHR46558">
    <property type="entry name" value="TRACRIPTIONAL REGULATORY PROTEIN-RELATED-RELATED"/>
    <property type="match status" value="1"/>
</dbReference>
<dbReference type="InterPro" id="IPR011990">
    <property type="entry name" value="TPR-like_helical_dom_sf"/>
</dbReference>
<dbReference type="SUPFAM" id="SSF48452">
    <property type="entry name" value="TPR-like"/>
    <property type="match status" value="1"/>
</dbReference>
<dbReference type="EMBL" id="JACRWE010000005">
    <property type="protein sequence ID" value="MBC5997546.1"/>
    <property type="molecule type" value="Genomic_DNA"/>
</dbReference>
<dbReference type="CDD" id="cd00093">
    <property type="entry name" value="HTH_XRE"/>
    <property type="match status" value="1"/>
</dbReference>
<dbReference type="InterPro" id="IPR001387">
    <property type="entry name" value="Cro/C1-type_HTH"/>
</dbReference>
<keyword evidence="1" id="KW-0238">DNA-binding</keyword>
<dbReference type="Pfam" id="PF01381">
    <property type="entry name" value="HTH_3"/>
    <property type="match status" value="1"/>
</dbReference>
<name>A0ABR7JRL4_9FIRM</name>
<accession>A0ABR7JRL4</accession>
<evidence type="ECO:0000313" key="4">
    <source>
        <dbReference type="Proteomes" id="UP000609849"/>
    </source>
</evidence>
<sequence>MELPIGKVIYKLRKEKGITQESLANAVGVSVAAVSKWESKNSYPDITILPSIARFFNTSIDNLLNYEIEISNEEVMKINLECARLFETDSVENAMKTCEEYIRQYPNNLFLKFRIGSLYMMSLASASSEKEAQIILNKAIELLEQSMNSKEQEIMETSKYTLSSLYTMNEEYDKAEEILLSLPKVTADRDDMLVGLYINQGKYDEAKKILRNLTYKRISNIKMSLDSYVSLSMKDNNISNAKEILNIQSELLRIFNLEDIYAIGTSLMSSEVYSKEKNIEKTLEHIEKIIDSVNHNHNLEGHLLFDGIELFEGVHSKSYVVANLKRVISEDRYDFIKNDKRYKDIILKLESMI</sequence>
<evidence type="ECO:0000313" key="3">
    <source>
        <dbReference type="EMBL" id="MBC5997546.1"/>
    </source>
</evidence>
<organism evidence="3 4">
    <name type="scientific">Romboutsia faecis</name>
    <dbReference type="NCBI Taxonomy" id="2764597"/>
    <lineage>
        <taxon>Bacteria</taxon>
        <taxon>Bacillati</taxon>
        <taxon>Bacillota</taxon>
        <taxon>Clostridia</taxon>
        <taxon>Peptostreptococcales</taxon>
        <taxon>Peptostreptococcaceae</taxon>
        <taxon>Romboutsia</taxon>
    </lineage>
</organism>